<feature type="region of interest" description="Disordered" evidence="1">
    <location>
        <begin position="207"/>
        <end position="227"/>
    </location>
</feature>
<proteinExistence type="predicted"/>
<dbReference type="AlphaFoldDB" id="A0A5C4V191"/>
<sequence length="340" mass="35374">MPERVTSPRWRGALRSPALRRAPLLGLLAGLLLGAGGAAGVGALADDQDDRASYCWDALTPDDLAGFLGDEGHAAVVEHGATPFDAPGTQCRVLVDAGTSGRQLAVTVGPIDDFDIEGAWARDFLRPDLVPYAGAADGLAGPTAAWLKLPPDCRPADLPGRSHSRVVSVRAEGDWPDPEPGELARAALLVANAALDRHDCHGRYPTEGNPLAGAPGSWDEPEDASEEFCGTGAHRPGGLPRTILGPTGGPVRVCGVMDPGDPDQVLSLVTVEDPHLAGPFRTHGELSARPVVALECGDTTVQVMARGRHLGIPSLREIDVPALLDAYAAAEAERLGCRAP</sequence>
<dbReference type="EMBL" id="VDGT01000009">
    <property type="protein sequence ID" value="TNM29760.1"/>
    <property type="molecule type" value="Genomic_DNA"/>
</dbReference>
<evidence type="ECO:0000313" key="2">
    <source>
        <dbReference type="EMBL" id="TNM29760.1"/>
    </source>
</evidence>
<dbReference type="Proteomes" id="UP000311713">
    <property type="component" value="Unassembled WGS sequence"/>
</dbReference>
<gene>
    <name evidence="2" type="ORF">FH715_13510</name>
</gene>
<protein>
    <submittedName>
        <fullName evidence="2">Uncharacterized protein</fullName>
    </submittedName>
</protein>
<dbReference type="RefSeq" id="WP_139644872.1">
    <property type="nucleotide sequence ID" value="NZ_BAAAZS010000036.1"/>
</dbReference>
<keyword evidence="3" id="KW-1185">Reference proteome</keyword>
<reference evidence="2 3" key="1">
    <citation type="submission" date="2019-06" db="EMBL/GenBank/DDBJ databases">
        <title>Draft genome of Streptomyces sedi sp. JCM16909.</title>
        <authorList>
            <person name="Klykleung N."/>
            <person name="Tanasupawat S."/>
            <person name="Kudo T."/>
            <person name="Yuki M."/>
            <person name="Ohkuma M."/>
        </authorList>
    </citation>
    <scope>NUCLEOTIDE SEQUENCE [LARGE SCALE GENOMIC DNA]</scope>
    <source>
        <strain evidence="2 3">JCM 16909</strain>
    </source>
</reference>
<name>A0A5C4V191_9ACTN</name>
<accession>A0A5C4V191</accession>
<comment type="caution">
    <text evidence="2">The sequence shown here is derived from an EMBL/GenBank/DDBJ whole genome shotgun (WGS) entry which is preliminary data.</text>
</comment>
<organism evidence="2 3">
    <name type="scientific">Streptomyces sedi</name>
    <dbReference type="NCBI Taxonomy" id="555059"/>
    <lineage>
        <taxon>Bacteria</taxon>
        <taxon>Bacillati</taxon>
        <taxon>Actinomycetota</taxon>
        <taxon>Actinomycetes</taxon>
        <taxon>Kitasatosporales</taxon>
        <taxon>Streptomycetaceae</taxon>
        <taxon>Streptomyces</taxon>
    </lineage>
</organism>
<evidence type="ECO:0000256" key="1">
    <source>
        <dbReference type="SAM" id="MobiDB-lite"/>
    </source>
</evidence>
<evidence type="ECO:0000313" key="3">
    <source>
        <dbReference type="Proteomes" id="UP000311713"/>
    </source>
</evidence>